<name>A0AA39HVR3_9BILA</name>
<evidence type="ECO:0008006" key="4">
    <source>
        <dbReference type="Google" id="ProtNLM"/>
    </source>
</evidence>
<proteinExistence type="predicted"/>
<evidence type="ECO:0000256" key="1">
    <source>
        <dbReference type="SAM" id="SignalP"/>
    </source>
</evidence>
<keyword evidence="1" id="KW-0732">Signal</keyword>
<keyword evidence="3" id="KW-1185">Reference proteome</keyword>
<evidence type="ECO:0000313" key="2">
    <source>
        <dbReference type="EMBL" id="KAK0412259.1"/>
    </source>
</evidence>
<protein>
    <recommendedName>
        <fullName evidence="4">Secreted protein</fullName>
    </recommendedName>
</protein>
<dbReference type="Proteomes" id="UP001175271">
    <property type="component" value="Unassembled WGS sequence"/>
</dbReference>
<gene>
    <name evidence="2" type="ORF">QR680_006117</name>
</gene>
<accession>A0AA39HVR3</accession>
<dbReference type="AlphaFoldDB" id="A0AA39HVR3"/>
<comment type="caution">
    <text evidence="2">The sequence shown here is derived from an EMBL/GenBank/DDBJ whole genome shotgun (WGS) entry which is preliminary data.</text>
</comment>
<dbReference type="EMBL" id="JAUCMV010000003">
    <property type="protein sequence ID" value="KAK0412259.1"/>
    <property type="molecule type" value="Genomic_DNA"/>
</dbReference>
<feature type="chain" id="PRO_5041317169" description="Secreted protein" evidence="1">
    <location>
        <begin position="27"/>
        <end position="72"/>
    </location>
</feature>
<sequence length="72" mass="7701">MNRRLVLCTIVIISLFTIFSFEGTESRHVKAKSGDGARVVELASNATVSCAPPCDEGSSCVECLRLLSPSRA</sequence>
<reference evidence="2" key="1">
    <citation type="submission" date="2023-06" db="EMBL/GenBank/DDBJ databases">
        <title>Genomic analysis of the entomopathogenic nematode Steinernema hermaphroditum.</title>
        <authorList>
            <person name="Schwarz E.M."/>
            <person name="Heppert J.K."/>
            <person name="Baniya A."/>
            <person name="Schwartz H.T."/>
            <person name="Tan C.-H."/>
            <person name="Antoshechkin I."/>
            <person name="Sternberg P.W."/>
            <person name="Goodrich-Blair H."/>
            <person name="Dillman A.R."/>
        </authorList>
    </citation>
    <scope>NUCLEOTIDE SEQUENCE</scope>
    <source>
        <strain evidence="2">PS9179</strain>
        <tissue evidence="2">Whole animal</tissue>
    </source>
</reference>
<evidence type="ECO:0000313" key="3">
    <source>
        <dbReference type="Proteomes" id="UP001175271"/>
    </source>
</evidence>
<feature type="signal peptide" evidence="1">
    <location>
        <begin position="1"/>
        <end position="26"/>
    </location>
</feature>
<organism evidence="2 3">
    <name type="scientific">Steinernema hermaphroditum</name>
    <dbReference type="NCBI Taxonomy" id="289476"/>
    <lineage>
        <taxon>Eukaryota</taxon>
        <taxon>Metazoa</taxon>
        <taxon>Ecdysozoa</taxon>
        <taxon>Nematoda</taxon>
        <taxon>Chromadorea</taxon>
        <taxon>Rhabditida</taxon>
        <taxon>Tylenchina</taxon>
        <taxon>Panagrolaimomorpha</taxon>
        <taxon>Strongyloidoidea</taxon>
        <taxon>Steinernematidae</taxon>
        <taxon>Steinernema</taxon>
    </lineage>
</organism>